<evidence type="ECO:0000313" key="2">
    <source>
        <dbReference type="Proteomes" id="UP000199382"/>
    </source>
</evidence>
<protein>
    <submittedName>
        <fullName evidence="1">Uncharacterized protein</fullName>
    </submittedName>
</protein>
<sequence>MHPYLSQEVLYAGLIQSSVRADFRSWVTPRREAL</sequence>
<gene>
    <name evidence="1" type="ORF">SAMN04488026_11127</name>
</gene>
<evidence type="ECO:0000313" key="1">
    <source>
        <dbReference type="EMBL" id="SDL75552.1"/>
    </source>
</evidence>
<dbReference type="STRING" id="571298.SAMN04488026_11127"/>
<accession>A0A1G9MMP1</accession>
<dbReference type="AlphaFoldDB" id="A0A1G9MMP1"/>
<organism evidence="1 2">
    <name type="scientific">Aliiruegeria lutimaris</name>
    <dbReference type="NCBI Taxonomy" id="571298"/>
    <lineage>
        <taxon>Bacteria</taxon>
        <taxon>Pseudomonadati</taxon>
        <taxon>Pseudomonadota</taxon>
        <taxon>Alphaproteobacteria</taxon>
        <taxon>Rhodobacterales</taxon>
        <taxon>Roseobacteraceae</taxon>
        <taxon>Aliiruegeria</taxon>
    </lineage>
</organism>
<dbReference type="EMBL" id="FNEK01000112">
    <property type="protein sequence ID" value="SDL75552.1"/>
    <property type="molecule type" value="Genomic_DNA"/>
</dbReference>
<reference evidence="1 2" key="1">
    <citation type="submission" date="2016-10" db="EMBL/GenBank/DDBJ databases">
        <authorList>
            <person name="de Groot N.N."/>
        </authorList>
    </citation>
    <scope>NUCLEOTIDE SEQUENCE [LARGE SCALE GENOMIC DNA]</scope>
    <source>
        <strain evidence="1 2">DSM 25294</strain>
    </source>
</reference>
<keyword evidence="2" id="KW-1185">Reference proteome</keyword>
<dbReference type="Proteomes" id="UP000199382">
    <property type="component" value="Unassembled WGS sequence"/>
</dbReference>
<name>A0A1G9MMP1_9RHOB</name>
<proteinExistence type="predicted"/>